<reference evidence="5 7" key="2">
    <citation type="submission" date="2017-05" db="EMBL/GenBank/DDBJ databases">
        <title>The draft genome of the hyperthermophilic archaeon 'Pyrodictium delaneyi strain Hulk', an iron and nitrate reducer, reveals the capacity for sulfate reduction.</title>
        <authorList>
            <person name="Demey L.M."/>
            <person name="Miller C."/>
            <person name="Manzella M."/>
            <person name="Reguera G."/>
            <person name="Kashefi K."/>
        </authorList>
    </citation>
    <scope>NUCLEOTIDE SEQUENCE [LARGE SCALE GENOMIC DNA]</scope>
    <source>
        <strain evidence="5 7">Hulk</strain>
    </source>
</reference>
<dbReference type="Proteomes" id="UP000058613">
    <property type="component" value="Chromosome"/>
</dbReference>
<accession>A0A0P0N4Z7</accession>
<organism evidence="4 6">
    <name type="scientific">Pyrodictium delaneyi</name>
    <dbReference type="NCBI Taxonomy" id="1273541"/>
    <lineage>
        <taxon>Archaea</taxon>
        <taxon>Thermoproteota</taxon>
        <taxon>Thermoprotei</taxon>
        <taxon>Desulfurococcales</taxon>
        <taxon>Pyrodictiaceae</taxon>
        <taxon>Pyrodictium</taxon>
    </lineage>
</organism>
<dbReference type="RefSeq" id="WP_055409798.1">
    <property type="nucleotide sequence ID" value="NZ_CP013011.1"/>
</dbReference>
<evidence type="ECO:0000313" key="7">
    <source>
        <dbReference type="Proteomes" id="UP000196694"/>
    </source>
</evidence>
<evidence type="ECO:0000256" key="2">
    <source>
        <dbReference type="ARBA" id="ARBA00022801"/>
    </source>
</evidence>
<dbReference type="Gene3D" id="3.90.79.10">
    <property type="entry name" value="Nucleoside Triphosphate Pyrophosphohydrolase"/>
    <property type="match status" value="1"/>
</dbReference>
<keyword evidence="2" id="KW-0378">Hydrolase</keyword>
<dbReference type="InterPro" id="IPR000086">
    <property type="entry name" value="NUDIX_hydrolase_dom"/>
</dbReference>
<dbReference type="GO" id="GO:0016787">
    <property type="term" value="F:hydrolase activity"/>
    <property type="evidence" value="ECO:0007669"/>
    <property type="project" value="UniProtKB-KW"/>
</dbReference>
<protein>
    <submittedName>
        <fullName evidence="4">ADP-ribose pyrophosphatase</fullName>
    </submittedName>
</protein>
<comment type="cofactor">
    <cofactor evidence="1">
        <name>Mg(2+)</name>
        <dbReference type="ChEBI" id="CHEBI:18420"/>
    </cofactor>
</comment>
<proteinExistence type="predicted"/>
<dbReference type="SUPFAM" id="SSF55811">
    <property type="entry name" value="Nudix"/>
    <property type="match status" value="1"/>
</dbReference>
<keyword evidence="7" id="KW-1185">Reference proteome</keyword>
<feature type="domain" description="Nudix hydrolase" evidence="3">
    <location>
        <begin position="2"/>
        <end position="129"/>
    </location>
</feature>
<dbReference type="GeneID" id="26099952"/>
<dbReference type="InterPro" id="IPR020084">
    <property type="entry name" value="NUDIX_hydrolase_CS"/>
</dbReference>
<dbReference type="STRING" id="1273541.Pyrde_1613"/>
<dbReference type="PROSITE" id="PS51462">
    <property type="entry name" value="NUDIX"/>
    <property type="match status" value="1"/>
</dbReference>
<gene>
    <name evidence="5" type="ORF">Pdsh_05355</name>
    <name evidence="4" type="ORF">Pyrde_1613</name>
</gene>
<dbReference type="PROSITE" id="PS00893">
    <property type="entry name" value="NUDIX_BOX"/>
    <property type="match status" value="1"/>
</dbReference>
<evidence type="ECO:0000313" key="5">
    <source>
        <dbReference type="EMBL" id="OWJ55111.1"/>
    </source>
</evidence>
<dbReference type="PANTHER" id="PTHR43046:SF14">
    <property type="entry name" value="MUTT_NUDIX FAMILY PROTEIN"/>
    <property type="match status" value="1"/>
</dbReference>
<dbReference type="CDD" id="cd04688">
    <property type="entry name" value="NUDIX_Hydrolase"/>
    <property type="match status" value="1"/>
</dbReference>
<dbReference type="Proteomes" id="UP000196694">
    <property type="component" value="Unassembled WGS sequence"/>
</dbReference>
<dbReference type="EMBL" id="NCQP01000002">
    <property type="protein sequence ID" value="OWJ55111.1"/>
    <property type="molecule type" value="Genomic_DNA"/>
</dbReference>
<name>A0A0P0N4Z7_9CREN</name>
<sequence>MLFRVTARCIIMRDGFILVQLSKKGDFYRLPGGRVRPEETVLQGLQRELREELGIFDIGEAKLAFIVESFYRRRSGIVHEIGFYFLCNLGNTEIKPREEHLRFRWVKPDELDADNFRPSALAQYLRKLNINGDIHPQYIINVDVGRS</sequence>
<dbReference type="KEGG" id="pdl:Pyrde_1613"/>
<dbReference type="InterPro" id="IPR015797">
    <property type="entry name" value="NUDIX_hydrolase-like_dom_sf"/>
</dbReference>
<reference evidence="4 6" key="1">
    <citation type="submission" date="2015-10" db="EMBL/GenBank/DDBJ databases">
        <title>Complete genome sequence of hyperthermophilic archaeon Pyrodictium delaneyi Su06.</title>
        <authorList>
            <person name="Jung J.-H."/>
            <person name="Lin J."/>
            <person name="Holden J.F."/>
            <person name="Park C.-S."/>
        </authorList>
    </citation>
    <scope>NUCLEOTIDE SEQUENCE [LARGE SCALE GENOMIC DNA]</scope>
    <source>
        <strain evidence="4 6">Su06</strain>
    </source>
</reference>
<evidence type="ECO:0000256" key="1">
    <source>
        <dbReference type="ARBA" id="ARBA00001946"/>
    </source>
</evidence>
<evidence type="ECO:0000313" key="4">
    <source>
        <dbReference type="EMBL" id="ALL01656.1"/>
    </source>
</evidence>
<evidence type="ECO:0000313" key="6">
    <source>
        <dbReference type="Proteomes" id="UP000058613"/>
    </source>
</evidence>
<dbReference type="EMBL" id="CP013011">
    <property type="protein sequence ID" value="ALL01656.1"/>
    <property type="molecule type" value="Genomic_DNA"/>
</dbReference>
<dbReference type="PANTHER" id="PTHR43046">
    <property type="entry name" value="GDP-MANNOSE MANNOSYL HYDROLASE"/>
    <property type="match status" value="1"/>
</dbReference>
<dbReference type="OrthoDB" id="15000at2157"/>
<dbReference type="AlphaFoldDB" id="A0A0P0N4Z7"/>
<evidence type="ECO:0000259" key="3">
    <source>
        <dbReference type="PROSITE" id="PS51462"/>
    </source>
</evidence>
<dbReference type="Pfam" id="PF00293">
    <property type="entry name" value="NUDIX"/>
    <property type="match status" value="1"/>
</dbReference>